<dbReference type="InterPro" id="IPR050121">
    <property type="entry name" value="Cytochrome_P450_monoxygenase"/>
</dbReference>
<dbReference type="InterPro" id="IPR002403">
    <property type="entry name" value="Cyt_P450_E_grp-IV"/>
</dbReference>
<dbReference type="PRINTS" id="PR00465">
    <property type="entry name" value="EP450IV"/>
</dbReference>
<dbReference type="SUPFAM" id="SSF48264">
    <property type="entry name" value="Cytochrome P450"/>
    <property type="match status" value="1"/>
</dbReference>
<dbReference type="Proteomes" id="UP000002748">
    <property type="component" value="Unassembled WGS sequence"/>
</dbReference>
<dbReference type="GO" id="GO:0004497">
    <property type="term" value="F:monooxygenase activity"/>
    <property type="evidence" value="ECO:0007669"/>
    <property type="project" value="UniProtKB-KW"/>
</dbReference>
<dbReference type="KEGG" id="tasa:A1Q1_06589"/>
<evidence type="ECO:0000256" key="8">
    <source>
        <dbReference type="ARBA" id="ARBA00023033"/>
    </source>
</evidence>
<evidence type="ECO:0000313" key="10">
    <source>
        <dbReference type="EMBL" id="EJT45057.1"/>
    </source>
</evidence>
<dbReference type="EMBL" id="ALBS01000339">
    <property type="protein sequence ID" value="EJT45057.1"/>
    <property type="molecule type" value="Genomic_DNA"/>
</dbReference>
<evidence type="ECO:0000256" key="4">
    <source>
        <dbReference type="ARBA" id="ARBA00022617"/>
    </source>
</evidence>
<dbReference type="InterPro" id="IPR036396">
    <property type="entry name" value="Cyt_P450_sf"/>
</dbReference>
<keyword evidence="8" id="KW-0503">Monooxygenase</keyword>
<comment type="pathway">
    <text evidence="2">Secondary metabolite biosynthesis.</text>
</comment>
<dbReference type="HOGENOM" id="CLU_001570_5_11_1"/>
<comment type="similarity">
    <text evidence="3">Belongs to the cytochrome P450 family.</text>
</comment>
<dbReference type="GO" id="GO:0016705">
    <property type="term" value="F:oxidoreductase activity, acting on paired donors, with incorporation or reduction of molecular oxygen"/>
    <property type="evidence" value="ECO:0007669"/>
    <property type="project" value="InterPro"/>
</dbReference>
<keyword evidence="4 9" id="KW-0349">Heme</keyword>
<dbReference type="GO" id="GO:0020037">
    <property type="term" value="F:heme binding"/>
    <property type="evidence" value="ECO:0007669"/>
    <property type="project" value="InterPro"/>
</dbReference>
<dbReference type="GO" id="GO:0005506">
    <property type="term" value="F:iron ion binding"/>
    <property type="evidence" value="ECO:0007669"/>
    <property type="project" value="InterPro"/>
</dbReference>
<protein>
    <submittedName>
        <fullName evidence="10">Cytochrome P450</fullName>
    </submittedName>
</protein>
<dbReference type="PANTHER" id="PTHR24305:SF166">
    <property type="entry name" value="CYTOCHROME P450 12A4, MITOCHONDRIAL-RELATED"/>
    <property type="match status" value="1"/>
</dbReference>
<name>J6EQU3_TRIAS</name>
<dbReference type="AlphaFoldDB" id="J6EQU3"/>
<dbReference type="Pfam" id="PF00067">
    <property type="entry name" value="p450"/>
    <property type="match status" value="1"/>
</dbReference>
<evidence type="ECO:0000256" key="1">
    <source>
        <dbReference type="ARBA" id="ARBA00001971"/>
    </source>
</evidence>
<sequence length="534" mass="60024">MLYLVAAVLVPLALYLYLYPLREARLPYKNLPGPKPVSGFFGSLGELTARPLTSRYSQLKDNYGTTSRFRALLGKWRIVSTDLTAITHVLRHTGTWHRHETFNVMIDRITGRGVLSVEDEDHRRQRRILNSAFNGTAVNNMVPMFWEEGRILRDHIDQQLGGDEAKPLDVLQNYTGIALSIIGRAGFNYDFQSHERDTNPLAVAFNNMINASLENKMAALLQNVFALPFNISPTSHFAQKKSRSIVDSIGAQIVRNRKAEIERDHISLEKGDYEGKDVISLCLRANMLADQRDRLTDAEVMGQIGALMLAGNETSANALSWATYHLCQNKDIQNRLREEVMAVPDEPSGEELDAIPYLDQFVKELLRFEPPLPQVVRQASEDTVIPLGQPVTGRDGKLMTEVHVSKGTDFVVPINLVNRLPEIWGPDAETFNPDRWAQKGYPNTYIPGVWGNLLSFIGGPHHCLGFRFALLEIKAVLFVMVRNYEFDFIPQGPQVMRIAPGIIQRPVVMGNEKAGIQMPVMVKKLSAEVREQAA</sequence>
<dbReference type="OrthoDB" id="1470350at2759"/>
<dbReference type="GeneID" id="25990101"/>
<keyword evidence="5 9" id="KW-0479">Metal-binding</keyword>
<keyword evidence="7 9" id="KW-0408">Iron</keyword>
<organism evidence="10 11">
    <name type="scientific">Trichosporon asahii var. asahii (strain ATCC 90039 / CBS 2479 / JCM 2466 / KCTC 7840 / NBRC 103889/ NCYC 2677 / UAMH 7654)</name>
    <name type="common">Yeast</name>
    <dbReference type="NCBI Taxonomy" id="1186058"/>
    <lineage>
        <taxon>Eukaryota</taxon>
        <taxon>Fungi</taxon>
        <taxon>Dikarya</taxon>
        <taxon>Basidiomycota</taxon>
        <taxon>Agaricomycotina</taxon>
        <taxon>Tremellomycetes</taxon>
        <taxon>Trichosporonales</taxon>
        <taxon>Trichosporonaceae</taxon>
        <taxon>Trichosporon</taxon>
    </lineage>
</organism>
<dbReference type="PANTHER" id="PTHR24305">
    <property type="entry name" value="CYTOCHROME P450"/>
    <property type="match status" value="1"/>
</dbReference>
<evidence type="ECO:0000256" key="3">
    <source>
        <dbReference type="ARBA" id="ARBA00010617"/>
    </source>
</evidence>
<dbReference type="InterPro" id="IPR001128">
    <property type="entry name" value="Cyt_P450"/>
</dbReference>
<dbReference type="PRINTS" id="PR00385">
    <property type="entry name" value="P450"/>
</dbReference>
<accession>J6EQU3</accession>
<feature type="binding site" description="axial binding residue" evidence="9">
    <location>
        <position position="463"/>
    </location>
    <ligand>
        <name>heme</name>
        <dbReference type="ChEBI" id="CHEBI:30413"/>
    </ligand>
    <ligandPart>
        <name>Fe</name>
        <dbReference type="ChEBI" id="CHEBI:18248"/>
    </ligandPart>
</feature>
<dbReference type="RefSeq" id="XP_014176214.1">
    <property type="nucleotide sequence ID" value="XM_014320739.1"/>
</dbReference>
<dbReference type="VEuPathDB" id="FungiDB:A1Q1_06589"/>
<proteinExistence type="inferred from homology"/>
<evidence type="ECO:0000256" key="2">
    <source>
        <dbReference type="ARBA" id="ARBA00005179"/>
    </source>
</evidence>
<evidence type="ECO:0000256" key="7">
    <source>
        <dbReference type="ARBA" id="ARBA00023004"/>
    </source>
</evidence>
<reference evidence="10 11" key="1">
    <citation type="journal article" date="2012" name="Eukaryot. Cell">
        <title>Draft genome sequence of CBS 2479, the standard type strain of Trichosporon asahii.</title>
        <authorList>
            <person name="Yang R.Y."/>
            <person name="Li H.T."/>
            <person name="Zhu H."/>
            <person name="Zhou G.P."/>
            <person name="Wang M."/>
            <person name="Wang L."/>
        </authorList>
    </citation>
    <scope>NUCLEOTIDE SEQUENCE [LARGE SCALE GENOMIC DNA]</scope>
    <source>
        <strain evidence="11">ATCC 90039 / CBS 2479 / JCM 2466 / KCTC 7840 / NCYC 2677 / UAMH 7654</strain>
    </source>
</reference>
<evidence type="ECO:0000256" key="9">
    <source>
        <dbReference type="PIRSR" id="PIRSR602403-1"/>
    </source>
</evidence>
<evidence type="ECO:0000256" key="6">
    <source>
        <dbReference type="ARBA" id="ARBA00023002"/>
    </source>
</evidence>
<comment type="caution">
    <text evidence="10">The sequence shown here is derived from an EMBL/GenBank/DDBJ whole genome shotgun (WGS) entry which is preliminary data.</text>
</comment>
<comment type="cofactor">
    <cofactor evidence="1 9">
        <name>heme</name>
        <dbReference type="ChEBI" id="CHEBI:30413"/>
    </cofactor>
</comment>
<gene>
    <name evidence="10" type="ORF">A1Q1_06589</name>
</gene>
<keyword evidence="6" id="KW-0560">Oxidoreductase</keyword>
<evidence type="ECO:0000256" key="5">
    <source>
        <dbReference type="ARBA" id="ARBA00022723"/>
    </source>
</evidence>
<evidence type="ECO:0000313" key="11">
    <source>
        <dbReference type="Proteomes" id="UP000002748"/>
    </source>
</evidence>
<dbReference type="Gene3D" id="1.10.630.10">
    <property type="entry name" value="Cytochrome P450"/>
    <property type="match status" value="1"/>
</dbReference>